<gene>
    <name evidence="7" type="ORF">R50_2252</name>
</gene>
<dbReference type="InterPro" id="IPR005467">
    <property type="entry name" value="His_kinase_dom"/>
</dbReference>
<dbReference type="Gene3D" id="3.30.450.40">
    <property type="match status" value="1"/>
</dbReference>
<dbReference type="Proteomes" id="UP000503399">
    <property type="component" value="Chromosome"/>
</dbReference>
<evidence type="ECO:0000313" key="8">
    <source>
        <dbReference type="Proteomes" id="UP000503399"/>
    </source>
</evidence>
<dbReference type="InterPro" id="IPR003018">
    <property type="entry name" value="GAF"/>
</dbReference>
<keyword evidence="8" id="KW-1185">Reference proteome</keyword>
<proteinExistence type="predicted"/>
<evidence type="ECO:0000256" key="2">
    <source>
        <dbReference type="ARBA" id="ARBA00012438"/>
    </source>
</evidence>
<dbReference type="EMBL" id="LR778114">
    <property type="protein sequence ID" value="CAB1129749.1"/>
    <property type="molecule type" value="Genomic_DNA"/>
</dbReference>
<feature type="domain" description="Histidine kinase" evidence="6">
    <location>
        <begin position="332"/>
        <end position="436"/>
    </location>
</feature>
<dbReference type="GO" id="GO:0000155">
    <property type="term" value="F:phosphorelay sensor kinase activity"/>
    <property type="evidence" value="ECO:0007669"/>
    <property type="project" value="InterPro"/>
</dbReference>
<dbReference type="Pfam" id="PF02518">
    <property type="entry name" value="HATPase_c"/>
    <property type="match status" value="1"/>
</dbReference>
<dbReference type="InterPro" id="IPR029016">
    <property type="entry name" value="GAF-like_dom_sf"/>
</dbReference>
<dbReference type="Gene3D" id="3.30.565.10">
    <property type="entry name" value="Histidine kinase-like ATPase, C-terminal domain"/>
    <property type="match status" value="1"/>
</dbReference>
<keyword evidence="5" id="KW-0812">Transmembrane</keyword>
<evidence type="ECO:0000256" key="1">
    <source>
        <dbReference type="ARBA" id="ARBA00000085"/>
    </source>
</evidence>
<evidence type="ECO:0000256" key="5">
    <source>
        <dbReference type="SAM" id="Phobius"/>
    </source>
</evidence>
<dbReference type="InterPro" id="IPR036890">
    <property type="entry name" value="HATPase_C_sf"/>
</dbReference>
<reference evidence="7 8" key="1">
    <citation type="submission" date="2020-02" db="EMBL/GenBank/DDBJ databases">
        <authorList>
            <person name="Hogendoorn C."/>
        </authorList>
    </citation>
    <scope>NUCLEOTIDE SEQUENCE [LARGE SCALE GENOMIC DNA]</scope>
    <source>
        <strain evidence="7">R501</strain>
    </source>
</reference>
<dbReference type="GO" id="GO:0016020">
    <property type="term" value="C:membrane"/>
    <property type="evidence" value="ECO:0007669"/>
    <property type="project" value="InterPro"/>
</dbReference>
<keyword evidence="3 7" id="KW-0418">Kinase</keyword>
<organism evidence="7 8">
    <name type="scientific">Candidatus Hydrogenisulfobacillus filiaventi</name>
    <dbReference type="NCBI Taxonomy" id="2707344"/>
    <lineage>
        <taxon>Bacteria</taxon>
        <taxon>Bacillati</taxon>
        <taxon>Bacillota</taxon>
        <taxon>Clostridia</taxon>
        <taxon>Eubacteriales</taxon>
        <taxon>Clostridiales Family XVII. Incertae Sedis</taxon>
        <taxon>Candidatus Hydrogenisulfobacillus</taxon>
    </lineage>
</organism>
<evidence type="ECO:0000259" key="6">
    <source>
        <dbReference type="PROSITE" id="PS50109"/>
    </source>
</evidence>
<dbReference type="PANTHER" id="PTHR34220:SF7">
    <property type="entry name" value="SENSOR HISTIDINE KINASE YPDA"/>
    <property type="match status" value="1"/>
</dbReference>
<keyword evidence="5" id="KW-0472">Membrane</keyword>
<keyword evidence="5" id="KW-1133">Transmembrane helix</keyword>
<evidence type="ECO:0000313" key="7">
    <source>
        <dbReference type="EMBL" id="CAB1129749.1"/>
    </source>
</evidence>
<sequence>MNRLLMRRPGRAAAWIAAGAGLAGLLVLSWTAGRGAAGLALALLAAAGGVLALRPAPAPLPEPADVAATAEAGALMPDTLLRPTSSFFRQGLTADTAQVLAAVIHRMVPVDAVAVADTHVPLAWSGRTCPAHGLECPVHLAVGSLREEDQAGPGEVRTHTIGVGPDHQVPCPLRTALVAPLYAHGRVIGALRFYNPVERPFSPHIVRLAEGLGQLLSHMLELAEENRQQRIASEARLEALQAQIRPHFLFNVLNTIILFSRTDPERSRELLGQLATFFRRSLSHRGPTIALKDEIDHVQTYLTLEKARFGDKLRYRIRLDPAVLNLPVPVLVLQPLVENAVVHGLAPKETPGMVSVTARLVRGTIQIFVTDNGVGIPPDRQQAVFTMGVGEGTGTGVGLSNVAERLVGLYGPAYALTLKSIPGRGTSVRVRIPAAAGHGPAPAEEGR</sequence>
<dbReference type="SUPFAM" id="SSF55874">
    <property type="entry name" value="ATPase domain of HSP90 chaperone/DNA topoisomerase II/histidine kinase"/>
    <property type="match status" value="1"/>
</dbReference>
<dbReference type="SMART" id="SM00387">
    <property type="entry name" value="HATPase_c"/>
    <property type="match status" value="1"/>
</dbReference>
<dbReference type="PANTHER" id="PTHR34220">
    <property type="entry name" value="SENSOR HISTIDINE KINASE YPDA"/>
    <property type="match status" value="1"/>
</dbReference>
<comment type="catalytic activity">
    <reaction evidence="1">
        <text>ATP + protein L-histidine = ADP + protein N-phospho-L-histidine.</text>
        <dbReference type="EC" id="2.7.13.3"/>
    </reaction>
</comment>
<dbReference type="Pfam" id="PF06580">
    <property type="entry name" value="His_kinase"/>
    <property type="match status" value="1"/>
</dbReference>
<dbReference type="Pfam" id="PF01590">
    <property type="entry name" value="GAF"/>
    <property type="match status" value="1"/>
</dbReference>
<dbReference type="KEGG" id="hfv:R50_2252"/>
<dbReference type="InterPro" id="IPR050640">
    <property type="entry name" value="Bact_2-comp_sensor_kinase"/>
</dbReference>
<feature type="transmembrane region" description="Helical" evidence="5">
    <location>
        <begin position="12"/>
        <end position="30"/>
    </location>
</feature>
<dbReference type="AlphaFoldDB" id="A0A6F8ZIP0"/>
<keyword evidence="7" id="KW-0808">Transferase</keyword>
<dbReference type="InterPro" id="IPR010559">
    <property type="entry name" value="Sig_transdc_His_kin_internal"/>
</dbReference>
<keyword evidence="4" id="KW-0902">Two-component regulatory system</keyword>
<protein>
    <recommendedName>
        <fullName evidence="2">histidine kinase</fullName>
        <ecNumber evidence="2">2.7.13.3</ecNumber>
    </recommendedName>
</protein>
<evidence type="ECO:0000256" key="4">
    <source>
        <dbReference type="ARBA" id="ARBA00023012"/>
    </source>
</evidence>
<dbReference type="InterPro" id="IPR004358">
    <property type="entry name" value="Sig_transdc_His_kin-like_C"/>
</dbReference>
<accession>A0A6F8ZIP0</accession>
<name>A0A6F8ZIP0_9FIRM</name>
<dbReference type="PROSITE" id="PS50109">
    <property type="entry name" value="HIS_KIN"/>
    <property type="match status" value="1"/>
</dbReference>
<dbReference type="SUPFAM" id="SSF55781">
    <property type="entry name" value="GAF domain-like"/>
    <property type="match status" value="1"/>
</dbReference>
<dbReference type="InterPro" id="IPR003594">
    <property type="entry name" value="HATPase_dom"/>
</dbReference>
<dbReference type="EC" id="2.7.13.3" evidence="2"/>
<dbReference type="PRINTS" id="PR00344">
    <property type="entry name" value="BCTRLSENSOR"/>
</dbReference>
<evidence type="ECO:0000256" key="3">
    <source>
        <dbReference type="ARBA" id="ARBA00022777"/>
    </source>
</evidence>